<dbReference type="Pfam" id="PF13358">
    <property type="entry name" value="DDE_3"/>
    <property type="match status" value="1"/>
</dbReference>
<dbReference type="GO" id="GO:0003676">
    <property type="term" value="F:nucleic acid binding"/>
    <property type="evidence" value="ECO:0007669"/>
    <property type="project" value="InterPro"/>
</dbReference>
<feature type="domain" description="Tc1-like transposase DDE" evidence="1">
    <location>
        <begin position="3"/>
        <end position="97"/>
    </location>
</feature>
<dbReference type="Gene3D" id="3.30.420.10">
    <property type="entry name" value="Ribonuclease H-like superfamily/Ribonuclease H"/>
    <property type="match status" value="1"/>
</dbReference>
<dbReference type="InterPro" id="IPR036397">
    <property type="entry name" value="RNaseH_sf"/>
</dbReference>
<dbReference type="AlphaFoldDB" id="X1MAQ2"/>
<proteinExistence type="predicted"/>
<organism evidence="2">
    <name type="scientific">marine sediment metagenome</name>
    <dbReference type="NCBI Taxonomy" id="412755"/>
    <lineage>
        <taxon>unclassified sequences</taxon>
        <taxon>metagenomes</taxon>
        <taxon>ecological metagenomes</taxon>
    </lineage>
</organism>
<protein>
    <recommendedName>
        <fullName evidence="1">Tc1-like transposase DDE domain-containing protein</fullName>
    </recommendedName>
</protein>
<name>X1MAQ2_9ZZZZ</name>
<gene>
    <name evidence="2" type="ORF">S06H3_28380</name>
</gene>
<dbReference type="InterPro" id="IPR038717">
    <property type="entry name" value="Tc1-like_DDE_dom"/>
</dbReference>
<accession>X1MAQ2</accession>
<sequence length="127" mass="14711">CPQTGQSVGLLAPYLNTDSVNAFFKEFKKETDTGVHVVMLWDQAGFHMSKKVKVPENVTLIPLPPYSPELNPIENLWHYLRSHYWSNRSYVDYDELRLAAIDAWQKSVLDADLIKSVCRTEYAERTY</sequence>
<dbReference type="EMBL" id="BARV01016555">
    <property type="protein sequence ID" value="GAI28358.1"/>
    <property type="molecule type" value="Genomic_DNA"/>
</dbReference>
<comment type="caution">
    <text evidence="2">The sequence shown here is derived from an EMBL/GenBank/DDBJ whole genome shotgun (WGS) entry which is preliminary data.</text>
</comment>
<evidence type="ECO:0000313" key="2">
    <source>
        <dbReference type="EMBL" id="GAI28358.1"/>
    </source>
</evidence>
<evidence type="ECO:0000259" key="1">
    <source>
        <dbReference type="Pfam" id="PF13358"/>
    </source>
</evidence>
<feature type="non-terminal residue" evidence="2">
    <location>
        <position position="1"/>
    </location>
</feature>
<reference evidence="2" key="1">
    <citation type="journal article" date="2014" name="Front. Microbiol.">
        <title>High frequency of phylogenetically diverse reductive dehalogenase-homologous genes in deep subseafloor sedimentary metagenomes.</title>
        <authorList>
            <person name="Kawai M."/>
            <person name="Futagami T."/>
            <person name="Toyoda A."/>
            <person name="Takaki Y."/>
            <person name="Nishi S."/>
            <person name="Hori S."/>
            <person name="Arai W."/>
            <person name="Tsubouchi T."/>
            <person name="Morono Y."/>
            <person name="Uchiyama I."/>
            <person name="Ito T."/>
            <person name="Fujiyama A."/>
            <person name="Inagaki F."/>
            <person name="Takami H."/>
        </authorList>
    </citation>
    <scope>NUCLEOTIDE SEQUENCE</scope>
    <source>
        <strain evidence="2">Expedition CK06-06</strain>
    </source>
</reference>